<name>A0A4C1TRL6_EUMVA</name>
<proteinExistence type="predicted"/>
<evidence type="ECO:0000313" key="1">
    <source>
        <dbReference type="EMBL" id="GBP16618.1"/>
    </source>
</evidence>
<sequence length="137" mass="15050">MRSREDTPRQRGEQKRHIPAIGTTIQARYLLQIRIVVSVGTAVVDRRKVSPVYFHEPKFAVEGPTVRAPGAAPSAGRTATGLDQNISNVFVGGGFFDYGKQIAVDRRKIASSGTRRVRIHGVRSAGVLRDIGERDEI</sequence>
<protein>
    <submittedName>
        <fullName evidence="1">Uncharacterized protein</fullName>
    </submittedName>
</protein>
<gene>
    <name evidence="1" type="ORF">EVAR_19410_1</name>
</gene>
<dbReference type="EMBL" id="BGZK01000080">
    <property type="protein sequence ID" value="GBP16618.1"/>
    <property type="molecule type" value="Genomic_DNA"/>
</dbReference>
<keyword evidence="2" id="KW-1185">Reference proteome</keyword>
<organism evidence="1 2">
    <name type="scientific">Eumeta variegata</name>
    <name type="common">Bagworm moth</name>
    <name type="synonym">Eumeta japonica</name>
    <dbReference type="NCBI Taxonomy" id="151549"/>
    <lineage>
        <taxon>Eukaryota</taxon>
        <taxon>Metazoa</taxon>
        <taxon>Ecdysozoa</taxon>
        <taxon>Arthropoda</taxon>
        <taxon>Hexapoda</taxon>
        <taxon>Insecta</taxon>
        <taxon>Pterygota</taxon>
        <taxon>Neoptera</taxon>
        <taxon>Endopterygota</taxon>
        <taxon>Lepidoptera</taxon>
        <taxon>Glossata</taxon>
        <taxon>Ditrysia</taxon>
        <taxon>Tineoidea</taxon>
        <taxon>Psychidae</taxon>
        <taxon>Oiketicinae</taxon>
        <taxon>Eumeta</taxon>
    </lineage>
</organism>
<accession>A0A4C1TRL6</accession>
<reference evidence="1 2" key="1">
    <citation type="journal article" date="2019" name="Commun. Biol.">
        <title>The bagworm genome reveals a unique fibroin gene that provides high tensile strength.</title>
        <authorList>
            <person name="Kono N."/>
            <person name="Nakamura H."/>
            <person name="Ohtoshi R."/>
            <person name="Tomita M."/>
            <person name="Numata K."/>
            <person name="Arakawa K."/>
        </authorList>
    </citation>
    <scope>NUCLEOTIDE SEQUENCE [LARGE SCALE GENOMIC DNA]</scope>
</reference>
<comment type="caution">
    <text evidence="1">The sequence shown here is derived from an EMBL/GenBank/DDBJ whole genome shotgun (WGS) entry which is preliminary data.</text>
</comment>
<dbReference type="Proteomes" id="UP000299102">
    <property type="component" value="Unassembled WGS sequence"/>
</dbReference>
<evidence type="ECO:0000313" key="2">
    <source>
        <dbReference type="Proteomes" id="UP000299102"/>
    </source>
</evidence>
<dbReference type="AlphaFoldDB" id="A0A4C1TRL6"/>